<dbReference type="NCBIfam" id="NF002003">
    <property type="entry name" value="PRK00802.1-3"/>
    <property type="match status" value="1"/>
</dbReference>
<evidence type="ECO:0000256" key="3">
    <source>
        <dbReference type="ARBA" id="ARBA00022801"/>
    </source>
</evidence>
<evidence type="ECO:0000256" key="4">
    <source>
        <dbReference type="ARBA" id="ARBA00023204"/>
    </source>
</evidence>
<dbReference type="InterPro" id="IPR011034">
    <property type="entry name" value="Formyl_transferase-like_C_sf"/>
</dbReference>
<dbReference type="AlphaFoldDB" id="A0A517Y994"/>
<evidence type="ECO:0000313" key="6">
    <source>
        <dbReference type="EMBL" id="QDU26808.1"/>
    </source>
</evidence>
<dbReference type="FunFam" id="3.10.300.10:FF:000001">
    <property type="entry name" value="Putative 3-methyladenine DNA glycosylase"/>
    <property type="match status" value="1"/>
</dbReference>
<dbReference type="KEGG" id="aagg:ETAA8_18910"/>
<dbReference type="PANTHER" id="PTHR10429">
    <property type="entry name" value="DNA-3-METHYLADENINE GLYCOSYLASE"/>
    <property type="match status" value="1"/>
</dbReference>
<dbReference type="Proteomes" id="UP000315017">
    <property type="component" value="Chromosome"/>
</dbReference>
<gene>
    <name evidence="6" type="ORF">ETAA8_18910</name>
</gene>
<dbReference type="InterPro" id="IPR003180">
    <property type="entry name" value="MPG"/>
</dbReference>
<dbReference type="CDD" id="cd00540">
    <property type="entry name" value="AAG"/>
    <property type="match status" value="1"/>
</dbReference>
<dbReference type="PANTHER" id="PTHR10429:SF0">
    <property type="entry name" value="DNA-3-METHYLADENINE GLYCOSYLASE"/>
    <property type="match status" value="1"/>
</dbReference>
<dbReference type="HAMAP" id="MF_00527">
    <property type="entry name" value="3MGH"/>
    <property type="match status" value="1"/>
</dbReference>
<name>A0A517Y994_9BACT</name>
<dbReference type="InterPro" id="IPR036995">
    <property type="entry name" value="MPG_sf"/>
</dbReference>
<proteinExistence type="inferred from homology"/>
<sequence length="236" mass="25337">MSANRVPSVLENVHANPVLCDPAIVDTPLTDLSSAVMPQPLRRPFYDRPPEVVARELIGKLLLRETSAGLCGGLIVETEAYLAEGDSACHAAKGQTPRNASMFGPPGHAYVYSIHAKWCVNVVTEQAGVASAVLIRALEPLINLELLQARRPLATTRDLARGPARLCSALEVTRAQDGLDLTVAEQLWIARSAGLKLSPDSIGTSTRIGVTSAHDLPLRFYLRGSSFVSGPKKLNR</sequence>
<dbReference type="EC" id="3.2.2.-" evidence="5"/>
<keyword evidence="7" id="KW-1185">Reference proteome</keyword>
<keyword evidence="4 5" id="KW-0234">DNA repair</keyword>
<dbReference type="EMBL" id="CP036274">
    <property type="protein sequence ID" value="QDU26808.1"/>
    <property type="molecule type" value="Genomic_DNA"/>
</dbReference>
<dbReference type="Gene3D" id="3.10.300.10">
    <property type="entry name" value="Methylpurine-DNA glycosylase (MPG)"/>
    <property type="match status" value="1"/>
</dbReference>
<dbReference type="NCBIfam" id="TIGR00567">
    <property type="entry name" value="3mg"/>
    <property type="match status" value="1"/>
</dbReference>
<organism evidence="6 7">
    <name type="scientific">Anatilimnocola aggregata</name>
    <dbReference type="NCBI Taxonomy" id="2528021"/>
    <lineage>
        <taxon>Bacteria</taxon>
        <taxon>Pseudomonadati</taxon>
        <taxon>Planctomycetota</taxon>
        <taxon>Planctomycetia</taxon>
        <taxon>Pirellulales</taxon>
        <taxon>Pirellulaceae</taxon>
        <taxon>Anatilimnocola</taxon>
    </lineage>
</organism>
<dbReference type="Pfam" id="PF02245">
    <property type="entry name" value="Pur_DNA_glyco"/>
    <property type="match status" value="1"/>
</dbReference>
<evidence type="ECO:0000256" key="2">
    <source>
        <dbReference type="ARBA" id="ARBA00022763"/>
    </source>
</evidence>
<keyword evidence="3 5" id="KW-0378">Hydrolase</keyword>
<dbReference type="GO" id="GO:0003677">
    <property type="term" value="F:DNA binding"/>
    <property type="evidence" value="ECO:0007669"/>
    <property type="project" value="InterPro"/>
</dbReference>
<keyword evidence="2 5" id="KW-0227">DNA damage</keyword>
<evidence type="ECO:0000256" key="5">
    <source>
        <dbReference type="HAMAP-Rule" id="MF_00527"/>
    </source>
</evidence>
<evidence type="ECO:0000313" key="7">
    <source>
        <dbReference type="Proteomes" id="UP000315017"/>
    </source>
</evidence>
<evidence type="ECO:0000256" key="1">
    <source>
        <dbReference type="ARBA" id="ARBA00009232"/>
    </source>
</evidence>
<comment type="similarity">
    <text evidence="1 5">Belongs to the DNA glycosylase MPG family.</text>
</comment>
<dbReference type="SUPFAM" id="SSF50486">
    <property type="entry name" value="FMT C-terminal domain-like"/>
    <property type="match status" value="1"/>
</dbReference>
<dbReference type="RefSeq" id="WP_202921697.1">
    <property type="nucleotide sequence ID" value="NZ_CP036274.1"/>
</dbReference>
<accession>A0A517Y994</accession>
<protein>
    <recommendedName>
        <fullName evidence="5">Putative 3-methyladenine DNA glycosylase</fullName>
        <ecNumber evidence="5">3.2.2.-</ecNumber>
    </recommendedName>
</protein>
<dbReference type="GO" id="GO:0006284">
    <property type="term" value="P:base-excision repair"/>
    <property type="evidence" value="ECO:0007669"/>
    <property type="project" value="InterPro"/>
</dbReference>
<reference evidence="6 7" key="1">
    <citation type="submission" date="2019-02" db="EMBL/GenBank/DDBJ databases">
        <title>Deep-cultivation of Planctomycetes and their phenomic and genomic characterization uncovers novel biology.</title>
        <authorList>
            <person name="Wiegand S."/>
            <person name="Jogler M."/>
            <person name="Boedeker C."/>
            <person name="Pinto D."/>
            <person name="Vollmers J."/>
            <person name="Rivas-Marin E."/>
            <person name="Kohn T."/>
            <person name="Peeters S.H."/>
            <person name="Heuer A."/>
            <person name="Rast P."/>
            <person name="Oberbeckmann S."/>
            <person name="Bunk B."/>
            <person name="Jeske O."/>
            <person name="Meyerdierks A."/>
            <person name="Storesund J.E."/>
            <person name="Kallscheuer N."/>
            <person name="Luecker S."/>
            <person name="Lage O.M."/>
            <person name="Pohl T."/>
            <person name="Merkel B.J."/>
            <person name="Hornburger P."/>
            <person name="Mueller R.-W."/>
            <person name="Bruemmer F."/>
            <person name="Labrenz M."/>
            <person name="Spormann A.M."/>
            <person name="Op den Camp H."/>
            <person name="Overmann J."/>
            <person name="Amann R."/>
            <person name="Jetten M.S.M."/>
            <person name="Mascher T."/>
            <person name="Medema M.H."/>
            <person name="Devos D.P."/>
            <person name="Kaster A.-K."/>
            <person name="Ovreas L."/>
            <person name="Rohde M."/>
            <person name="Galperin M.Y."/>
            <person name="Jogler C."/>
        </authorList>
    </citation>
    <scope>NUCLEOTIDE SEQUENCE [LARGE SCALE GENOMIC DNA]</scope>
    <source>
        <strain evidence="6 7">ETA_A8</strain>
    </source>
</reference>
<dbReference type="GO" id="GO:0003905">
    <property type="term" value="F:alkylbase DNA N-glycosylase activity"/>
    <property type="evidence" value="ECO:0007669"/>
    <property type="project" value="InterPro"/>
</dbReference>